<evidence type="ECO:0000313" key="2">
    <source>
        <dbReference type="Proteomes" id="UP000738376"/>
    </source>
</evidence>
<dbReference type="Pfam" id="PF13483">
    <property type="entry name" value="Lactamase_B_3"/>
    <property type="match status" value="1"/>
</dbReference>
<accession>A0ABX1LRS0</accession>
<dbReference type="PANTHER" id="PTHR36142">
    <property type="entry name" value="METALLO-HYDROLASE/OXIDOREDUCTASE SUPERFAMILY PROTEIN"/>
    <property type="match status" value="1"/>
</dbReference>
<dbReference type="PANTHER" id="PTHR36142:SF2">
    <property type="entry name" value="METALLO-HYDROLASE_OXIDOREDUCTASE SUPERFAMILY PROTEIN"/>
    <property type="match status" value="1"/>
</dbReference>
<dbReference type="Proteomes" id="UP000738376">
    <property type="component" value="Unassembled WGS sequence"/>
</dbReference>
<gene>
    <name evidence="1" type="ORF">HC246_09120</name>
</gene>
<sequence length="257" mass="28388">MYLTWLDSNSWLIEIADKRILLDPWLVGSLMFGNAAWFFKSERLTPREIPQNIDLILLSQGLEDHAHPATLQQLDRQIPVVGSPSAAKLVKELGYTQVTALNHGEVFSIPHLLEIRAVIGSPTGPTTMENGYILRDLVAGTAIYYEPHGYHTQSIQEFAPVDVVITPTIDLKLPLVGTVIKGQQSAVKVAQWLKPQFILPTAAGGDLSFSGFLLKFLKAEGTAESLRSLLAANNLATQIIEPKPWERFEVKLQKIAA</sequence>
<name>A0ABX1LRS0_9CYAN</name>
<dbReference type="Gene3D" id="3.60.15.10">
    <property type="entry name" value="Ribonuclease Z/Hydroxyacylglutathione hydrolase-like"/>
    <property type="match status" value="1"/>
</dbReference>
<dbReference type="EMBL" id="JAAVJL010000001">
    <property type="protein sequence ID" value="NMF58180.1"/>
    <property type="molecule type" value="Genomic_DNA"/>
</dbReference>
<proteinExistence type="predicted"/>
<reference evidence="1 2" key="1">
    <citation type="submission" date="2020-03" db="EMBL/GenBank/DDBJ databases">
        <title>Draft Genome Sequence of 2-Methylisoborneol Producing Pseudanabaena yagii Strain GIHE-NHR1 Isolated from North Han River in South Korea.</title>
        <authorList>
            <person name="Jeong J."/>
        </authorList>
    </citation>
    <scope>NUCLEOTIDE SEQUENCE [LARGE SCALE GENOMIC DNA]</scope>
    <source>
        <strain evidence="1 2">GIHE-NHR1</strain>
    </source>
</reference>
<organism evidence="1 2">
    <name type="scientific">Pseudanabaena yagii GIHE-NHR1</name>
    <dbReference type="NCBI Taxonomy" id="2722753"/>
    <lineage>
        <taxon>Bacteria</taxon>
        <taxon>Bacillati</taxon>
        <taxon>Cyanobacteriota</taxon>
        <taxon>Cyanophyceae</taxon>
        <taxon>Pseudanabaenales</taxon>
        <taxon>Pseudanabaenaceae</taxon>
        <taxon>Pseudanabaena</taxon>
        <taxon>Pseudanabaena yagii</taxon>
    </lineage>
</organism>
<comment type="caution">
    <text evidence="1">The sequence shown here is derived from an EMBL/GenBank/DDBJ whole genome shotgun (WGS) entry which is preliminary data.</text>
</comment>
<keyword evidence="2" id="KW-1185">Reference proteome</keyword>
<dbReference type="SUPFAM" id="SSF56281">
    <property type="entry name" value="Metallo-hydrolase/oxidoreductase"/>
    <property type="match status" value="1"/>
</dbReference>
<evidence type="ECO:0000313" key="1">
    <source>
        <dbReference type="EMBL" id="NMF58180.1"/>
    </source>
</evidence>
<dbReference type="RefSeq" id="WP_169364537.1">
    <property type="nucleotide sequence ID" value="NZ_JAAVJL010000001.1"/>
</dbReference>
<dbReference type="InterPro" id="IPR036866">
    <property type="entry name" value="RibonucZ/Hydroxyglut_hydro"/>
</dbReference>
<protein>
    <submittedName>
        <fullName evidence="1">MBL fold metallo-hydrolase</fullName>
    </submittedName>
</protein>